<keyword evidence="3" id="KW-0812">Transmembrane</keyword>
<dbReference type="AlphaFoldDB" id="A0A2G8LKV0"/>
<dbReference type="PROSITE" id="PS50005">
    <property type="entry name" value="TPR"/>
    <property type="match status" value="2"/>
</dbReference>
<reference evidence="5 6" key="1">
    <citation type="journal article" date="2017" name="PLoS Biol.">
        <title>The sea cucumber genome provides insights into morphological evolution and visceral regeneration.</title>
        <authorList>
            <person name="Zhang X."/>
            <person name="Sun L."/>
            <person name="Yuan J."/>
            <person name="Sun Y."/>
            <person name="Gao Y."/>
            <person name="Zhang L."/>
            <person name="Li S."/>
            <person name="Dai H."/>
            <person name="Hamel J.F."/>
            <person name="Liu C."/>
            <person name="Yu Y."/>
            <person name="Liu S."/>
            <person name="Lin W."/>
            <person name="Guo K."/>
            <person name="Jin S."/>
            <person name="Xu P."/>
            <person name="Storey K.B."/>
            <person name="Huan P."/>
            <person name="Zhang T."/>
            <person name="Zhou Y."/>
            <person name="Zhang J."/>
            <person name="Lin C."/>
            <person name="Li X."/>
            <person name="Xing L."/>
            <person name="Huo D."/>
            <person name="Sun M."/>
            <person name="Wang L."/>
            <person name="Mercier A."/>
            <person name="Li F."/>
            <person name="Yang H."/>
            <person name="Xiang J."/>
        </authorList>
    </citation>
    <scope>NUCLEOTIDE SEQUENCE [LARGE SCALE GENOMIC DNA]</scope>
    <source>
        <strain evidence="5">Shaxun</strain>
        <tissue evidence="5">Muscle</tissue>
    </source>
</reference>
<dbReference type="Pfam" id="PF13181">
    <property type="entry name" value="TPR_8"/>
    <property type="match status" value="1"/>
</dbReference>
<dbReference type="PANTHER" id="PTHR16091:SF3">
    <property type="entry name" value="TETRATRICOPEPTIDE REPEAT PROTEIN 17"/>
    <property type="match status" value="1"/>
</dbReference>
<feature type="transmembrane region" description="Helical" evidence="3">
    <location>
        <begin position="293"/>
        <end position="313"/>
    </location>
</feature>
<dbReference type="GO" id="GO:0015629">
    <property type="term" value="C:actin cytoskeleton"/>
    <property type="evidence" value="ECO:0007669"/>
    <property type="project" value="TreeGrafter"/>
</dbReference>
<evidence type="ECO:0000313" key="5">
    <source>
        <dbReference type="EMBL" id="PIK60790.1"/>
    </source>
</evidence>
<evidence type="ECO:0000256" key="1">
    <source>
        <dbReference type="PROSITE-ProRule" id="PRU00339"/>
    </source>
</evidence>
<feature type="chain" id="PRO_5013815884" evidence="4">
    <location>
        <begin position="18"/>
        <end position="343"/>
    </location>
</feature>
<dbReference type="GO" id="GO:0030041">
    <property type="term" value="P:actin filament polymerization"/>
    <property type="evidence" value="ECO:0007669"/>
    <property type="project" value="TreeGrafter"/>
</dbReference>
<dbReference type="Gene3D" id="1.25.40.10">
    <property type="entry name" value="Tetratricopeptide repeat domain"/>
    <property type="match status" value="1"/>
</dbReference>
<gene>
    <name evidence="5" type="ORF">BSL78_02270</name>
</gene>
<sequence length="343" mass="38618">MLVNFSLKAIYAFQVLSALITSSTPRAATHWKLQQQPNGQALVLPAEEDFAKVASEDPVLSILLAEKYGFGTDGTRNNENKDGECVKCSEKEEFELRDFDDDPLHCKDITNKSQYDDLQGIVDRLKHPFMPEPEVSLIFKRSESEEVNLDILEYNLRDAMQISPNSLSVLNQVGNFWRVKGSTSLAVECFRKALIINPHHPDVLLNLARVLFNLGYKEDALLLAGQSLDHKNSDQNTWLQHFTLGEIHQSLSRSEEAGHHFRHVLDLNPNFQPAERHLHQLGLGDSFSYNTTLYTLGIILALFLIVFLVLYLVTEGLSKSARPTGNGFLEKNKTPKGKRGISC</sequence>
<dbReference type="OrthoDB" id="79426at2759"/>
<keyword evidence="3" id="KW-1133">Transmembrane helix</keyword>
<dbReference type="InterPro" id="IPR011990">
    <property type="entry name" value="TPR-like_helical_dom_sf"/>
</dbReference>
<proteinExistence type="predicted"/>
<dbReference type="Proteomes" id="UP000230750">
    <property type="component" value="Unassembled WGS sequence"/>
</dbReference>
<protein>
    <submittedName>
        <fullName evidence="5">Uncharacterized protein</fullName>
    </submittedName>
</protein>
<evidence type="ECO:0000313" key="6">
    <source>
        <dbReference type="Proteomes" id="UP000230750"/>
    </source>
</evidence>
<dbReference type="InterPro" id="IPR052630">
    <property type="entry name" value="TTC17"/>
</dbReference>
<feature type="signal peptide" evidence="4">
    <location>
        <begin position="1"/>
        <end position="17"/>
    </location>
</feature>
<evidence type="ECO:0000256" key="2">
    <source>
        <dbReference type="SAM" id="MobiDB-lite"/>
    </source>
</evidence>
<keyword evidence="6" id="KW-1185">Reference proteome</keyword>
<evidence type="ECO:0000256" key="4">
    <source>
        <dbReference type="SAM" id="SignalP"/>
    </source>
</evidence>
<dbReference type="PANTHER" id="PTHR16091">
    <property type="entry name" value="TTC17 PROTEIN"/>
    <property type="match status" value="1"/>
</dbReference>
<dbReference type="GO" id="GO:0005737">
    <property type="term" value="C:cytoplasm"/>
    <property type="evidence" value="ECO:0007669"/>
    <property type="project" value="TreeGrafter"/>
</dbReference>
<keyword evidence="1" id="KW-0802">TPR repeat</keyword>
<name>A0A2G8LKV0_STIJA</name>
<keyword evidence="3" id="KW-0472">Membrane</keyword>
<feature type="compositionally biased region" description="Basic residues" evidence="2">
    <location>
        <begin position="334"/>
        <end position="343"/>
    </location>
</feature>
<dbReference type="SUPFAM" id="SSF48452">
    <property type="entry name" value="TPR-like"/>
    <property type="match status" value="1"/>
</dbReference>
<accession>A0A2G8LKV0</accession>
<keyword evidence="4" id="KW-0732">Signal</keyword>
<feature type="repeat" description="TPR" evidence="1">
    <location>
        <begin position="238"/>
        <end position="271"/>
    </location>
</feature>
<comment type="caution">
    <text evidence="5">The sequence shown here is derived from an EMBL/GenBank/DDBJ whole genome shotgun (WGS) entry which is preliminary data.</text>
</comment>
<dbReference type="EMBL" id="MRZV01000047">
    <property type="protein sequence ID" value="PIK60790.1"/>
    <property type="molecule type" value="Genomic_DNA"/>
</dbReference>
<dbReference type="InterPro" id="IPR019734">
    <property type="entry name" value="TPR_rpt"/>
</dbReference>
<feature type="region of interest" description="Disordered" evidence="2">
    <location>
        <begin position="323"/>
        <end position="343"/>
    </location>
</feature>
<dbReference type="SMART" id="SM00028">
    <property type="entry name" value="TPR"/>
    <property type="match status" value="3"/>
</dbReference>
<evidence type="ECO:0000256" key="3">
    <source>
        <dbReference type="SAM" id="Phobius"/>
    </source>
</evidence>
<feature type="repeat" description="TPR" evidence="1">
    <location>
        <begin position="167"/>
        <end position="200"/>
    </location>
</feature>
<organism evidence="5 6">
    <name type="scientific">Stichopus japonicus</name>
    <name type="common">Sea cucumber</name>
    <dbReference type="NCBI Taxonomy" id="307972"/>
    <lineage>
        <taxon>Eukaryota</taxon>
        <taxon>Metazoa</taxon>
        <taxon>Echinodermata</taxon>
        <taxon>Eleutherozoa</taxon>
        <taxon>Echinozoa</taxon>
        <taxon>Holothuroidea</taxon>
        <taxon>Aspidochirotacea</taxon>
        <taxon>Aspidochirotida</taxon>
        <taxon>Stichopodidae</taxon>
        <taxon>Apostichopus</taxon>
    </lineage>
</organism>